<dbReference type="SUPFAM" id="SSF100879">
    <property type="entry name" value="Lesion bypass DNA polymerase (Y-family), little finger domain"/>
    <property type="match status" value="1"/>
</dbReference>
<dbReference type="CDD" id="cd03586">
    <property type="entry name" value="PolY_Pol_IV_kappa"/>
    <property type="match status" value="1"/>
</dbReference>
<dbReference type="InterPro" id="IPR043502">
    <property type="entry name" value="DNA/RNA_pol_sf"/>
</dbReference>
<dbReference type="Gene3D" id="3.40.1170.60">
    <property type="match status" value="1"/>
</dbReference>
<dbReference type="InterPro" id="IPR050116">
    <property type="entry name" value="DNA_polymerase-Y"/>
</dbReference>
<dbReference type="Pfam" id="PF00817">
    <property type="entry name" value="IMS"/>
    <property type="match status" value="1"/>
</dbReference>
<keyword evidence="6" id="KW-1185">Reference proteome</keyword>
<comment type="catalytic activity">
    <reaction evidence="3">
        <text>DNA(n) + a 2'-deoxyribonucleoside 5'-triphosphate = DNA(n+1) + diphosphate</text>
        <dbReference type="Rhea" id="RHEA:22508"/>
        <dbReference type="Rhea" id="RHEA-COMP:17339"/>
        <dbReference type="Rhea" id="RHEA-COMP:17340"/>
        <dbReference type="ChEBI" id="CHEBI:33019"/>
        <dbReference type="ChEBI" id="CHEBI:61560"/>
        <dbReference type="ChEBI" id="CHEBI:173112"/>
        <dbReference type="EC" id="2.7.7.7"/>
    </reaction>
</comment>
<evidence type="ECO:0000256" key="3">
    <source>
        <dbReference type="ARBA" id="ARBA00049244"/>
    </source>
</evidence>
<evidence type="ECO:0000313" key="6">
    <source>
        <dbReference type="Proteomes" id="UP001595699"/>
    </source>
</evidence>
<accession>A0ABV7YHW2</accession>
<evidence type="ECO:0000259" key="4">
    <source>
        <dbReference type="PROSITE" id="PS50173"/>
    </source>
</evidence>
<dbReference type="Proteomes" id="UP001595699">
    <property type="component" value="Unassembled WGS sequence"/>
</dbReference>
<feature type="domain" description="UmuC" evidence="4">
    <location>
        <begin position="3"/>
        <end position="182"/>
    </location>
</feature>
<keyword evidence="5" id="KW-0548">Nucleotidyltransferase</keyword>
<comment type="caution">
    <text evidence="5">The sequence shown here is derived from an EMBL/GenBank/DDBJ whole genome shotgun (WGS) entry which is preliminary data.</text>
</comment>
<comment type="similarity">
    <text evidence="1">Belongs to the DNA polymerase type-Y family.</text>
</comment>
<dbReference type="NCBIfam" id="NF002883">
    <property type="entry name" value="PRK03352.1"/>
    <property type="match status" value="1"/>
</dbReference>
<dbReference type="PROSITE" id="PS50173">
    <property type="entry name" value="UMUC"/>
    <property type="match status" value="1"/>
</dbReference>
<name>A0ABV7YHW2_9ACTN</name>
<dbReference type="InterPro" id="IPR043128">
    <property type="entry name" value="Rev_trsase/Diguanyl_cyclase"/>
</dbReference>
<evidence type="ECO:0000256" key="1">
    <source>
        <dbReference type="ARBA" id="ARBA00010945"/>
    </source>
</evidence>
<dbReference type="InterPro" id="IPR001126">
    <property type="entry name" value="UmuC"/>
</dbReference>
<dbReference type="RefSeq" id="WP_307782256.1">
    <property type="nucleotide sequence ID" value="NZ_JAFBCM010000001.1"/>
</dbReference>
<organism evidence="5 6">
    <name type="scientific">Tenggerimyces flavus</name>
    <dbReference type="NCBI Taxonomy" id="1708749"/>
    <lineage>
        <taxon>Bacteria</taxon>
        <taxon>Bacillati</taxon>
        <taxon>Actinomycetota</taxon>
        <taxon>Actinomycetes</taxon>
        <taxon>Propionibacteriales</taxon>
        <taxon>Nocardioidaceae</taxon>
        <taxon>Tenggerimyces</taxon>
    </lineage>
</organism>
<evidence type="ECO:0000256" key="2">
    <source>
        <dbReference type="ARBA" id="ARBA00025589"/>
    </source>
</evidence>
<dbReference type="InterPro" id="IPR036775">
    <property type="entry name" value="DNA_pol_Y-fam_lit_finger_sf"/>
</dbReference>
<dbReference type="EMBL" id="JBHRZH010000023">
    <property type="protein sequence ID" value="MFC3764202.1"/>
    <property type="molecule type" value="Genomic_DNA"/>
</dbReference>
<dbReference type="InterPro" id="IPR022880">
    <property type="entry name" value="DNApol_IV"/>
</dbReference>
<dbReference type="SUPFAM" id="SSF56672">
    <property type="entry name" value="DNA/RNA polymerases"/>
    <property type="match status" value="1"/>
</dbReference>
<gene>
    <name evidence="5" type="ORF">ACFOUW_25430</name>
</gene>
<dbReference type="EC" id="2.7.7.7" evidence="5"/>
<dbReference type="Gene3D" id="1.10.150.20">
    <property type="entry name" value="5' to 3' exonuclease, C-terminal subdomain"/>
    <property type="match status" value="1"/>
</dbReference>
<dbReference type="Gene3D" id="3.30.70.270">
    <property type="match status" value="1"/>
</dbReference>
<dbReference type="GO" id="GO:0003887">
    <property type="term" value="F:DNA-directed DNA polymerase activity"/>
    <property type="evidence" value="ECO:0007669"/>
    <property type="project" value="UniProtKB-EC"/>
</dbReference>
<dbReference type="Gene3D" id="3.30.1490.100">
    <property type="entry name" value="DNA polymerase, Y-family, little finger domain"/>
    <property type="match status" value="1"/>
</dbReference>
<sequence length="338" mass="36981">MWILHVDMDAFVASVELRRHPELVGQPIAVGGRGDPQQARMVVMSASYEARALGIHAGLPLRRAVRKVPELVVVPVDQAEYLAASAEILQALREFPMPIEPWGLEEFFLSTDRADPEDLALELQASVLADTRLVCTVGIGENKLQAKMATRHAKPARIFKITRENWPLLMDHRPAGDLWGIGERTAEKLAELGIGTIAELGAADEAMMAKRFGPTIGPRLARMGRGEGDTEIVTEPQQAKSRSHAVTYPEDLTERAEIAARVEGLARDLATSVIADGRQVVRVAVTVRNAGFFTKTLPLKLPEVSTDPELVASHALLVLEKFPLDRPVRLLGVRVDLA</sequence>
<keyword evidence="5" id="KW-0808">Transferase</keyword>
<comment type="function">
    <text evidence="2">Poorly processive, error-prone DNA polymerase involved in untargeted mutagenesis. Copies undamaged DNA at stalled replication forks, which arise in vivo from mismatched or misaligned primer ends. These misaligned primers can be extended by PolIV. Exhibits no 3'-5' exonuclease (proofreading) activity. May be involved in translesional synthesis, in conjunction with the beta clamp from PolIII.</text>
</comment>
<dbReference type="InterPro" id="IPR017961">
    <property type="entry name" value="DNA_pol_Y-fam_little_finger"/>
</dbReference>
<protein>
    <submittedName>
        <fullName evidence="5">DNA polymerase IV</fullName>
        <ecNumber evidence="5">2.7.7.7</ecNumber>
    </submittedName>
</protein>
<dbReference type="PANTHER" id="PTHR11076:SF33">
    <property type="entry name" value="DNA POLYMERASE KAPPA"/>
    <property type="match status" value="1"/>
</dbReference>
<reference evidence="6" key="1">
    <citation type="journal article" date="2019" name="Int. J. Syst. Evol. Microbiol.">
        <title>The Global Catalogue of Microorganisms (GCM) 10K type strain sequencing project: providing services to taxonomists for standard genome sequencing and annotation.</title>
        <authorList>
            <consortium name="The Broad Institute Genomics Platform"/>
            <consortium name="The Broad Institute Genome Sequencing Center for Infectious Disease"/>
            <person name="Wu L."/>
            <person name="Ma J."/>
        </authorList>
    </citation>
    <scope>NUCLEOTIDE SEQUENCE [LARGE SCALE GENOMIC DNA]</scope>
    <source>
        <strain evidence="6">CGMCC 4.7241</strain>
    </source>
</reference>
<proteinExistence type="inferred from homology"/>
<dbReference type="Pfam" id="PF11799">
    <property type="entry name" value="IMS_C"/>
    <property type="match status" value="1"/>
</dbReference>
<evidence type="ECO:0000313" key="5">
    <source>
        <dbReference type="EMBL" id="MFC3764202.1"/>
    </source>
</evidence>
<dbReference type="PANTHER" id="PTHR11076">
    <property type="entry name" value="DNA REPAIR POLYMERASE UMUC / TRANSFERASE FAMILY MEMBER"/>
    <property type="match status" value="1"/>
</dbReference>